<dbReference type="AlphaFoldDB" id="A0AAC9J0M8"/>
<dbReference type="SMART" id="SM00796">
    <property type="entry name" value="AHS1"/>
    <property type="match status" value="1"/>
</dbReference>
<dbReference type="Pfam" id="PF02682">
    <property type="entry name" value="CT_C_D"/>
    <property type="match status" value="1"/>
</dbReference>
<dbReference type="Gene3D" id="2.40.100.10">
    <property type="entry name" value="Cyclophilin-like"/>
    <property type="match status" value="1"/>
</dbReference>
<dbReference type="InterPro" id="IPR029000">
    <property type="entry name" value="Cyclophilin-like_dom_sf"/>
</dbReference>
<dbReference type="RefSeq" id="WP_071649330.1">
    <property type="nucleotide sequence ID" value="NZ_CP017962.1"/>
</dbReference>
<dbReference type="NCBIfam" id="TIGR00370">
    <property type="entry name" value="5-oxoprolinase subunit PxpB"/>
    <property type="match status" value="1"/>
</dbReference>
<dbReference type="Proteomes" id="UP000621631">
    <property type="component" value="Unassembled WGS sequence"/>
</dbReference>
<reference evidence="6 8" key="2">
    <citation type="submission" date="2020-09" db="EMBL/GenBank/DDBJ databases">
        <title>Draft Genome Sequences of Oil-Oxidizing Bacteria Halomonas titanicae, Marinobacter lutaoensis, and Virgibacillus halodenitrificans Isolated from Highly Saline Environments.</title>
        <authorList>
            <person name="Grouzdev D.S."/>
            <person name="Sokolova D.S."/>
            <person name="Semenova E.M."/>
            <person name="Borzenkov I.A."/>
            <person name="Bidzhieva S.K."/>
            <person name="Poltaraus A.B."/>
            <person name="Nazina T.N."/>
        </authorList>
    </citation>
    <scope>NUCLEOTIDE SEQUENCE [LARGE SCALE GENOMIC DNA]</scope>
    <source>
        <strain evidence="6 8">VKM B-3472D</strain>
    </source>
</reference>
<dbReference type="EMBL" id="CP017962">
    <property type="protein sequence ID" value="APC49171.1"/>
    <property type="molecule type" value="Genomic_DNA"/>
</dbReference>
<keyword evidence="3" id="KW-0067">ATP-binding</keyword>
<feature type="domain" description="Carboxyltransferase" evidence="4">
    <location>
        <begin position="3"/>
        <end position="205"/>
    </location>
</feature>
<organism evidence="5 7">
    <name type="scientific">Virgibacillus halodenitrificans</name>
    <name type="common">Bacillus halodenitrificans</name>
    <dbReference type="NCBI Taxonomy" id="1482"/>
    <lineage>
        <taxon>Bacteria</taxon>
        <taxon>Bacillati</taxon>
        <taxon>Bacillota</taxon>
        <taxon>Bacilli</taxon>
        <taxon>Bacillales</taxon>
        <taxon>Bacillaceae</taxon>
        <taxon>Virgibacillus</taxon>
    </lineage>
</organism>
<gene>
    <name evidence="6" type="primary">pxpB</name>
    <name evidence="5" type="ORF">BME96_13615</name>
    <name evidence="6" type="ORF">IC602_11260</name>
</gene>
<evidence type="ECO:0000313" key="7">
    <source>
        <dbReference type="Proteomes" id="UP000182945"/>
    </source>
</evidence>
<proteinExistence type="predicted"/>
<dbReference type="InterPro" id="IPR003833">
    <property type="entry name" value="CT_C_D"/>
</dbReference>
<dbReference type="SUPFAM" id="SSF160467">
    <property type="entry name" value="PH0987 N-terminal domain-like"/>
    <property type="match status" value="1"/>
</dbReference>
<dbReference type="GeneID" id="71515445"/>
<dbReference type="PANTHER" id="PTHR34698">
    <property type="entry name" value="5-OXOPROLINASE SUBUNIT B"/>
    <property type="match status" value="1"/>
</dbReference>
<dbReference type="PANTHER" id="PTHR34698:SF2">
    <property type="entry name" value="5-OXOPROLINASE SUBUNIT B"/>
    <property type="match status" value="1"/>
</dbReference>
<protein>
    <submittedName>
        <fullName evidence="6">5-oxoprolinase subunit PxpB</fullName>
        <ecNumber evidence="6">3.5.2.9</ecNumber>
    </submittedName>
</protein>
<dbReference type="KEGG" id="vhl:BME96_13615"/>
<keyword evidence="1" id="KW-0547">Nucleotide-binding</keyword>
<evidence type="ECO:0000313" key="6">
    <source>
        <dbReference type="EMBL" id="MBD1223173.1"/>
    </source>
</evidence>
<dbReference type="Proteomes" id="UP000182945">
    <property type="component" value="Chromosome"/>
</dbReference>
<keyword evidence="8" id="KW-1185">Reference proteome</keyword>
<evidence type="ECO:0000313" key="8">
    <source>
        <dbReference type="Proteomes" id="UP000621631"/>
    </source>
</evidence>
<dbReference type="SUPFAM" id="SSF50891">
    <property type="entry name" value="Cyclophilin-like"/>
    <property type="match status" value="1"/>
</dbReference>
<evidence type="ECO:0000313" key="5">
    <source>
        <dbReference type="EMBL" id="APC49171.1"/>
    </source>
</evidence>
<dbReference type="Gene3D" id="3.30.1360.40">
    <property type="match status" value="1"/>
</dbReference>
<dbReference type="InterPro" id="IPR010016">
    <property type="entry name" value="PxpB"/>
</dbReference>
<dbReference type="GO" id="GO:0005524">
    <property type="term" value="F:ATP binding"/>
    <property type="evidence" value="ECO:0007669"/>
    <property type="project" value="UniProtKB-KW"/>
</dbReference>
<accession>A0AAC9J0M8</accession>
<keyword evidence="2 6" id="KW-0378">Hydrolase</keyword>
<dbReference type="EC" id="3.5.2.9" evidence="6"/>
<evidence type="ECO:0000256" key="2">
    <source>
        <dbReference type="ARBA" id="ARBA00022801"/>
    </source>
</evidence>
<evidence type="ECO:0000259" key="4">
    <source>
        <dbReference type="SMART" id="SM00796"/>
    </source>
</evidence>
<evidence type="ECO:0000256" key="1">
    <source>
        <dbReference type="ARBA" id="ARBA00022741"/>
    </source>
</evidence>
<name>A0AAC9J0M8_VIRHA</name>
<reference evidence="5 7" key="1">
    <citation type="submission" date="2016-11" db="EMBL/GenBank/DDBJ databases">
        <title>Complete genome sequencing of Virgibacillus halodenitrificans PDB-F2.</title>
        <authorList>
            <person name="Sun Z."/>
            <person name="Zhou Y."/>
            <person name="Li H."/>
        </authorList>
    </citation>
    <scope>NUCLEOTIDE SEQUENCE [LARGE SCALE GENOMIC DNA]</scope>
    <source>
        <strain evidence="5 7">PDB-F2</strain>
    </source>
</reference>
<evidence type="ECO:0000256" key="3">
    <source>
        <dbReference type="ARBA" id="ARBA00022840"/>
    </source>
</evidence>
<dbReference type="EMBL" id="JACWEZ010000006">
    <property type="protein sequence ID" value="MBD1223173.1"/>
    <property type="molecule type" value="Genomic_DNA"/>
</dbReference>
<dbReference type="GO" id="GO:0017168">
    <property type="term" value="F:5-oxoprolinase (ATP-hydrolyzing) activity"/>
    <property type="evidence" value="ECO:0007669"/>
    <property type="project" value="UniProtKB-EC"/>
</dbReference>
<sequence>MNFTIDPVGDAGIRISFKDNVSPKLIYKIKMFCNYLENMGNDAIIELVPAFDSITIYYKPHVSTYKQLSTQIKQLVDIPLHKENVISRRLTIPVLYGGEWGPDLERVANQNALTVSEVIELHQKPNYLVYMLGFLPGFPYLGGLEQKLATPRLDKPRDRTPPGSIGIAYEQTGIYPLESPGGWNIIGKTPITLFDIYNKGDEFLFRAGDYVKFEEVTAKKFSSIEEQIVEKTYKLKIEEEFYG</sequence>